<gene>
    <name evidence="1" type="ORF">GT728_03510</name>
</gene>
<evidence type="ECO:0000313" key="2">
    <source>
        <dbReference type="Proteomes" id="UP000477285"/>
    </source>
</evidence>
<dbReference type="EMBL" id="WWVQ01000005">
    <property type="protein sequence ID" value="MZL32284.1"/>
    <property type="molecule type" value="Genomic_DNA"/>
</dbReference>
<reference evidence="1 2" key="1">
    <citation type="journal article" date="2019" name="Nat. Med.">
        <title>A library of human gut bacterial isolates paired with longitudinal multiomics data enables mechanistic microbiome research.</title>
        <authorList>
            <person name="Poyet M."/>
            <person name="Groussin M."/>
            <person name="Gibbons S.M."/>
            <person name="Avila-Pacheco J."/>
            <person name="Jiang X."/>
            <person name="Kearney S.M."/>
            <person name="Perrotta A.R."/>
            <person name="Berdy B."/>
            <person name="Zhao S."/>
            <person name="Lieberman T.D."/>
            <person name="Swanson P.K."/>
            <person name="Smith M."/>
            <person name="Roesemann S."/>
            <person name="Alexander J.E."/>
            <person name="Rich S.A."/>
            <person name="Livny J."/>
            <person name="Vlamakis H."/>
            <person name="Clish C."/>
            <person name="Bullock K."/>
            <person name="Deik A."/>
            <person name="Scott J."/>
            <person name="Pierce K.A."/>
            <person name="Xavier R.J."/>
            <person name="Alm E.J."/>
        </authorList>
    </citation>
    <scope>NUCLEOTIDE SEQUENCE [LARGE SCALE GENOMIC DNA]</scope>
    <source>
        <strain evidence="1 2">BIOML-A1</strain>
    </source>
</reference>
<name>A0A6L8SYI4_9FIRM</name>
<accession>A0A6L8SYI4</accession>
<dbReference type="RefSeq" id="WP_161233398.1">
    <property type="nucleotide sequence ID" value="NZ_WWVI01000022.1"/>
</dbReference>
<comment type="caution">
    <text evidence="1">The sequence shown here is derived from an EMBL/GenBank/DDBJ whole genome shotgun (WGS) entry which is preliminary data.</text>
</comment>
<evidence type="ECO:0000313" key="1">
    <source>
        <dbReference type="EMBL" id="MZL32284.1"/>
    </source>
</evidence>
<sequence length="423" mass="50430">MNVDRSILEDYLSKKFFNILINKSEELEIYNYAYEKYNYPKGIFSDFLSSRKSIEEANDYTLFVIADSILNATKKDYRKKLSDFFTDREISKYSGMRYEEPNKIEFPLVFNMIQVSDDQWIGSLNVDAFCALQESGLINYNPVTQRAMTKVTRDNNELYRITLNKSAVKEITADMLEHIYVPDTITLNIPKDDVYADFHYDEQSRQLIIHSLEAFDINDGYHRYVSMFQARSKNPNFNYPMELRITNFDIDKSRRMIYQYDQKTKMSKQLSDTYNSYAAQNKVVQRINESSMCNLQGEIKIGGLIDSTTLAECIKRLYFSKRQSDSPEQRKEIIRVSKEFIEDLNMLTEEDDKYLEKEYSKKEIIILTILFHYYDGKNKISMIENYKRFLIDDAEREEKIIYDFSRNFNRLRKRLIPFLEERM</sequence>
<dbReference type="AlphaFoldDB" id="A0A6L8SYI4"/>
<dbReference type="Pfam" id="PF14072">
    <property type="entry name" value="DndB"/>
    <property type="match status" value="1"/>
</dbReference>
<proteinExistence type="predicted"/>
<organism evidence="1 2">
    <name type="scientific">Blautia wexlerae</name>
    <dbReference type="NCBI Taxonomy" id="418240"/>
    <lineage>
        <taxon>Bacteria</taxon>
        <taxon>Bacillati</taxon>
        <taxon>Bacillota</taxon>
        <taxon>Clostridia</taxon>
        <taxon>Lachnospirales</taxon>
        <taxon>Lachnospiraceae</taxon>
        <taxon>Blautia</taxon>
    </lineage>
</organism>
<protein>
    <submittedName>
        <fullName evidence="1">Uncharacterized protein</fullName>
    </submittedName>
</protein>
<dbReference type="InterPro" id="IPR017642">
    <property type="entry name" value="DNA_S_mod_DndB"/>
</dbReference>
<dbReference type="Proteomes" id="UP000477285">
    <property type="component" value="Unassembled WGS sequence"/>
</dbReference>